<reference evidence="1" key="1">
    <citation type="submission" date="2019-12" db="EMBL/GenBank/DDBJ databases">
        <authorList>
            <person name="Cremers G."/>
        </authorList>
    </citation>
    <scope>NUCLEOTIDE SEQUENCE</scope>
    <source>
        <strain evidence="1">Vvax</strain>
    </source>
</reference>
<dbReference type="EMBL" id="LR743507">
    <property type="protein sequence ID" value="CAA2108231.1"/>
    <property type="molecule type" value="Genomic_DNA"/>
</dbReference>
<dbReference type="RefSeq" id="WP_339092254.1">
    <property type="nucleotide sequence ID" value="NZ_LR743507.1"/>
</dbReference>
<proteinExistence type="predicted"/>
<dbReference type="AlphaFoldDB" id="A0A679JQA7"/>
<accession>A0A679JQA7</accession>
<organism evidence="1">
    <name type="scientific">Variovorax paradoxus</name>
    <dbReference type="NCBI Taxonomy" id="34073"/>
    <lineage>
        <taxon>Bacteria</taxon>
        <taxon>Pseudomonadati</taxon>
        <taxon>Pseudomonadota</taxon>
        <taxon>Betaproteobacteria</taxon>
        <taxon>Burkholderiales</taxon>
        <taxon>Comamonadaceae</taxon>
        <taxon>Variovorax</taxon>
    </lineage>
</organism>
<sequence>MSAPRQVTVASVAELKAQLAAALAAKAIAEAIASYQEAGYGSLVTTPLHDALANVNFSLRQVKS</sequence>
<name>A0A679JQA7_VARPD</name>
<evidence type="ECO:0000313" key="1">
    <source>
        <dbReference type="EMBL" id="CAA2108231.1"/>
    </source>
</evidence>
<gene>
    <name evidence="1" type="ORF">VVAX_04741</name>
</gene>
<protein>
    <submittedName>
        <fullName evidence="1">Uncharacterized protein</fullName>
    </submittedName>
</protein>